<keyword evidence="8" id="KW-0560">Oxidoreductase</keyword>
<dbReference type="InterPro" id="IPR019818">
    <property type="entry name" value="IsoCit/isopropylmalate_DH_CS"/>
</dbReference>
<dbReference type="Pfam" id="PF00180">
    <property type="entry name" value="Iso_dh"/>
    <property type="match status" value="1"/>
</dbReference>
<dbReference type="InterPro" id="IPR024084">
    <property type="entry name" value="IsoPropMal-DH-like_dom"/>
</dbReference>
<evidence type="ECO:0000256" key="3">
    <source>
        <dbReference type="ARBA" id="ARBA00022435"/>
    </source>
</evidence>
<evidence type="ECO:0000256" key="5">
    <source>
        <dbReference type="ARBA" id="ARBA00022723"/>
    </source>
</evidence>
<evidence type="ECO:0000313" key="13">
    <source>
        <dbReference type="EMBL" id="GAA5188160.1"/>
    </source>
</evidence>
<keyword evidence="6" id="KW-0460">Magnesium</keyword>
<feature type="domain" description="Isopropylmalate dehydrogenase-like" evidence="12">
    <location>
        <begin position="29"/>
        <end position="413"/>
    </location>
</feature>
<accession>A0ABP9RX22</accession>
<dbReference type="SUPFAM" id="SSF53659">
    <property type="entry name" value="Isocitrate/Isopropylmalate dehydrogenase-like"/>
    <property type="match status" value="1"/>
</dbReference>
<dbReference type="EC" id="1.1.1.42" evidence="11"/>
<comment type="catalytic activity">
    <reaction evidence="10">
        <text>D-threo-isocitrate + NADP(+) = 2-oxoglutarate + CO2 + NADPH</text>
        <dbReference type="Rhea" id="RHEA:19629"/>
        <dbReference type="ChEBI" id="CHEBI:15562"/>
        <dbReference type="ChEBI" id="CHEBI:16526"/>
        <dbReference type="ChEBI" id="CHEBI:16810"/>
        <dbReference type="ChEBI" id="CHEBI:57783"/>
        <dbReference type="ChEBI" id="CHEBI:58349"/>
        <dbReference type="EC" id="1.1.1.42"/>
    </reaction>
</comment>
<keyword evidence="5 11" id="KW-0479">Metal-binding</keyword>
<evidence type="ECO:0000256" key="4">
    <source>
        <dbReference type="ARBA" id="ARBA00022532"/>
    </source>
</evidence>
<comment type="subunit">
    <text evidence="2">Homodimer.</text>
</comment>
<dbReference type="InterPro" id="IPR004439">
    <property type="entry name" value="Isocitrate_DH_NADP_dimer_prok"/>
</dbReference>
<keyword evidence="4 11" id="KW-0816">Tricarboxylic acid cycle</keyword>
<keyword evidence="9 11" id="KW-0464">Manganese</keyword>
<dbReference type="PANTHER" id="PTHR43504">
    <property type="entry name" value="ISOCITRATE DEHYDROGENASE [NADP]"/>
    <property type="match status" value="1"/>
</dbReference>
<evidence type="ECO:0000256" key="6">
    <source>
        <dbReference type="ARBA" id="ARBA00022842"/>
    </source>
</evidence>
<reference evidence="14" key="1">
    <citation type="journal article" date="2019" name="Int. J. Syst. Evol. Microbiol.">
        <title>The Global Catalogue of Microorganisms (GCM) 10K type strain sequencing project: providing services to taxonomists for standard genome sequencing and annotation.</title>
        <authorList>
            <consortium name="The Broad Institute Genomics Platform"/>
            <consortium name="The Broad Institute Genome Sequencing Center for Infectious Disease"/>
            <person name="Wu L."/>
            <person name="Ma J."/>
        </authorList>
    </citation>
    <scope>NUCLEOTIDE SEQUENCE [LARGE SCALE GENOMIC DNA]</scope>
    <source>
        <strain evidence="14">JCM 18720</strain>
    </source>
</reference>
<dbReference type="PROSITE" id="PS00470">
    <property type="entry name" value="IDH_IMDH"/>
    <property type="match status" value="1"/>
</dbReference>
<comment type="caution">
    <text evidence="13">The sequence shown here is derived from an EMBL/GenBank/DDBJ whole genome shotgun (WGS) entry which is preliminary data.</text>
</comment>
<keyword evidence="3 11" id="KW-0329">Glyoxylate bypass</keyword>
<dbReference type="Gene3D" id="3.40.718.10">
    <property type="entry name" value="Isopropylmalate Dehydrogenase"/>
    <property type="match status" value="1"/>
</dbReference>
<dbReference type="NCBIfam" id="TIGR00183">
    <property type="entry name" value="prok_nadp_idh"/>
    <property type="match status" value="1"/>
</dbReference>
<dbReference type="Proteomes" id="UP001501600">
    <property type="component" value="Unassembled WGS sequence"/>
</dbReference>
<keyword evidence="14" id="KW-1185">Reference proteome</keyword>
<evidence type="ECO:0000313" key="14">
    <source>
        <dbReference type="Proteomes" id="UP001501600"/>
    </source>
</evidence>
<evidence type="ECO:0000256" key="2">
    <source>
        <dbReference type="ARBA" id="ARBA00011738"/>
    </source>
</evidence>
<name>A0ABP9RX22_9GAMM</name>
<evidence type="ECO:0000256" key="8">
    <source>
        <dbReference type="ARBA" id="ARBA00023002"/>
    </source>
</evidence>
<proteinExistence type="inferred from homology"/>
<evidence type="ECO:0000256" key="7">
    <source>
        <dbReference type="ARBA" id="ARBA00022857"/>
    </source>
</evidence>
<sequence length="417" mass="45350">MESKIERPTEGEVITVAADGALQVPDHPIIPFIEGDGIGVDVTPPMRKVLDAAVEKAYGHRRKLHWMEIYCGEKATQTYGADTWLPEETLAAIRDFRVAIKGPLTTPVGGGIRSLNVALRQQLDLYICLRPVRYYQGTPSPLKQPELTDMVIFRENSEDIYAGVEWQAGTAEADKVIRFLTEEMGVTKIRFTQECGIGIKPISRAGTERLVRAAIQYAIDNDRDSVTLVHKGNIMKFTEGAFKDFGYALAQREFGARLIDGGPWCELTNPKSGKTIVIKDVIADAFLQQILLRPAEYDVIATMNLNGDYVSDALAAQVGGIGIAPGANIGDGVALFEATHGTAPKYAGQDKVNPGSLVLSGEMMLRHLGWIEAADLVIKGMEGAIAAKTVTYDFERLMEGAELLSCSAFGDAVISNM</sequence>
<comment type="similarity">
    <text evidence="1">Belongs to the isocitrate and isopropylmalate dehydrogenases family.</text>
</comment>
<evidence type="ECO:0000256" key="11">
    <source>
        <dbReference type="RuleBase" id="RU004446"/>
    </source>
</evidence>
<keyword evidence="7 11" id="KW-0521">NADP</keyword>
<evidence type="ECO:0000259" key="12">
    <source>
        <dbReference type="SMART" id="SM01329"/>
    </source>
</evidence>
<dbReference type="SMART" id="SM01329">
    <property type="entry name" value="Iso_dh"/>
    <property type="match status" value="1"/>
</dbReference>
<dbReference type="NCBIfam" id="NF005425">
    <property type="entry name" value="PRK07006.1"/>
    <property type="match status" value="1"/>
</dbReference>
<dbReference type="EMBL" id="BAABLF010000005">
    <property type="protein sequence ID" value="GAA5188160.1"/>
    <property type="molecule type" value="Genomic_DNA"/>
</dbReference>
<evidence type="ECO:0000256" key="10">
    <source>
        <dbReference type="ARBA" id="ARBA00023554"/>
    </source>
</evidence>
<protein>
    <recommendedName>
        <fullName evidence="11">Isocitrate dehydrogenase [NADP]</fullName>
        <ecNumber evidence="11">1.1.1.42</ecNumber>
    </recommendedName>
</protein>
<organism evidence="13 14">
    <name type="scientific">Ferrimonas gelatinilytica</name>
    <dbReference type="NCBI Taxonomy" id="1255257"/>
    <lineage>
        <taxon>Bacteria</taxon>
        <taxon>Pseudomonadati</taxon>
        <taxon>Pseudomonadota</taxon>
        <taxon>Gammaproteobacteria</taxon>
        <taxon>Alteromonadales</taxon>
        <taxon>Ferrimonadaceae</taxon>
        <taxon>Ferrimonas</taxon>
    </lineage>
</organism>
<gene>
    <name evidence="13" type="primary">icd</name>
    <name evidence="13" type="ORF">GCM10025772_07420</name>
</gene>
<evidence type="ECO:0000256" key="9">
    <source>
        <dbReference type="ARBA" id="ARBA00023211"/>
    </source>
</evidence>
<dbReference type="RefSeq" id="WP_345315693.1">
    <property type="nucleotide sequence ID" value="NZ_BAABLF010000005.1"/>
</dbReference>
<dbReference type="PANTHER" id="PTHR43504:SF1">
    <property type="entry name" value="ISOCITRATE DEHYDROGENASE [NADP]"/>
    <property type="match status" value="1"/>
</dbReference>
<evidence type="ECO:0000256" key="1">
    <source>
        <dbReference type="ARBA" id="ARBA00007769"/>
    </source>
</evidence>
<comment type="cofactor">
    <cofactor evidence="11">
        <name>Mg(2+)</name>
        <dbReference type="ChEBI" id="CHEBI:18420"/>
    </cofactor>
    <cofactor evidence="11">
        <name>Mn(2+)</name>
        <dbReference type="ChEBI" id="CHEBI:29035"/>
    </cofactor>
</comment>